<reference evidence="1 2" key="1">
    <citation type="journal article" date="2019" name="Nat. Ecol. Evol.">
        <title>Megaphylogeny resolves global patterns of mushroom evolution.</title>
        <authorList>
            <person name="Varga T."/>
            <person name="Krizsan K."/>
            <person name="Foldi C."/>
            <person name="Dima B."/>
            <person name="Sanchez-Garcia M."/>
            <person name="Sanchez-Ramirez S."/>
            <person name="Szollosi G.J."/>
            <person name="Szarkandi J.G."/>
            <person name="Papp V."/>
            <person name="Albert L."/>
            <person name="Andreopoulos W."/>
            <person name="Angelini C."/>
            <person name="Antonin V."/>
            <person name="Barry K.W."/>
            <person name="Bougher N.L."/>
            <person name="Buchanan P."/>
            <person name="Buyck B."/>
            <person name="Bense V."/>
            <person name="Catcheside P."/>
            <person name="Chovatia M."/>
            <person name="Cooper J."/>
            <person name="Damon W."/>
            <person name="Desjardin D."/>
            <person name="Finy P."/>
            <person name="Geml J."/>
            <person name="Haridas S."/>
            <person name="Hughes K."/>
            <person name="Justo A."/>
            <person name="Karasinski D."/>
            <person name="Kautmanova I."/>
            <person name="Kiss B."/>
            <person name="Kocsube S."/>
            <person name="Kotiranta H."/>
            <person name="LaButti K.M."/>
            <person name="Lechner B.E."/>
            <person name="Liimatainen K."/>
            <person name="Lipzen A."/>
            <person name="Lukacs Z."/>
            <person name="Mihaltcheva S."/>
            <person name="Morgado L.N."/>
            <person name="Niskanen T."/>
            <person name="Noordeloos M.E."/>
            <person name="Ohm R.A."/>
            <person name="Ortiz-Santana B."/>
            <person name="Ovrebo C."/>
            <person name="Racz N."/>
            <person name="Riley R."/>
            <person name="Savchenko A."/>
            <person name="Shiryaev A."/>
            <person name="Soop K."/>
            <person name="Spirin V."/>
            <person name="Szebenyi C."/>
            <person name="Tomsovsky M."/>
            <person name="Tulloss R.E."/>
            <person name="Uehling J."/>
            <person name="Grigoriev I.V."/>
            <person name="Vagvolgyi C."/>
            <person name="Papp T."/>
            <person name="Martin F.M."/>
            <person name="Miettinen O."/>
            <person name="Hibbett D.S."/>
            <person name="Nagy L.G."/>
        </authorList>
    </citation>
    <scope>NUCLEOTIDE SEQUENCE [LARGE SCALE GENOMIC DNA]</scope>
    <source>
        <strain evidence="1 2">NL-1719</strain>
    </source>
</reference>
<organism evidence="1 2">
    <name type="scientific">Pluteus cervinus</name>
    <dbReference type="NCBI Taxonomy" id="181527"/>
    <lineage>
        <taxon>Eukaryota</taxon>
        <taxon>Fungi</taxon>
        <taxon>Dikarya</taxon>
        <taxon>Basidiomycota</taxon>
        <taxon>Agaricomycotina</taxon>
        <taxon>Agaricomycetes</taxon>
        <taxon>Agaricomycetidae</taxon>
        <taxon>Agaricales</taxon>
        <taxon>Pluteineae</taxon>
        <taxon>Pluteaceae</taxon>
        <taxon>Pluteus</taxon>
    </lineage>
</organism>
<proteinExistence type="predicted"/>
<dbReference type="Proteomes" id="UP000308600">
    <property type="component" value="Unassembled WGS sequence"/>
</dbReference>
<sequence length="1222" mass="138120">MASSNINDKVEQDIRDSYVQSQSIGDVSRVEQVYDRAAKLASGPPKDGLFESLKSFFDANQETITSTATALTSLTSEGKSIESAVSSFTETAKVVIKGLDALAQVHPAIGVAVIAFKLVVTFDMTRRENNKKILALKIEMQDMMVVLFELRHIRDPMEEGPDGSPLGARIQTLMEKVATNIKNAGAACDAYLKKSFLARTLKSKIYEGRLADYGAAFEHNKTELHRALTMHTARGVDAANEKLNSVDNKVDQLLQIFRTLDSPQEKEVQNLFDENGGEKACIEDDELLKQLVSKSGETLSSVGGLTGKGEDLGHVRKVLLKEWQEDVGKMFNKNMVVFARKLDVQSKQLDAIKELNERIVTILNSGSHEKILDHDLRAIWKEMDWKGSVKARYFVLALHDYYSDESFLRGPESNITPRNAFAPTESIAPTAPTNADNRWALAYVNVAHVQPILEAIDDDGSGFVSIREVNTFVTSHPLDWTLLQRLAFWAAGWHISVSSYKNKIYALVRKMFELRGRVIGANRNLVEAYLKSQPLAHLERILRSTKSVEAPRHDPALAGLVDEFERMEEDRLSRNLSSIAYEVDTVETVGLVTGPGRIERYLFPLIYLLLQRDLRIIMLACRCLLREDELLVGLSSVRSVFSVADERLQRITGIFKQVRANVDTGLGLFAFGMFQLYYDKVHRPDQIHVIAQDDNSFIKWKPDPLCVEGDTDLQDEIDSVPISELHLGPFDATLLEEGLTDFSNLDTSEVHSELSPLGTWSGHLWTITEDGEADTAFNLIELRIDTVSNGVFLGTGQTMYHPLACKGTIAEENRFKFDISYKDWFTVQCEVAFDPLRQRIEGSWGDNTHSLMGSERQDVSRSLLFLRIPARLHQFYDNPIDFAKSPARSRWNFACQAILHENRRKSWSWIHLRSRIRETRRFVTLLIRDRLFTEDATPNTELTDEEMEELLAFQQNFDVRMSRLCVALARFHTHRLMVDHMECICNSCNHKIYETRIICLVCLQKDLVNSVDLCKPCLTASFTHDGRNHNPSHSMIKYEHVVYDYDEVLYSRTVAGYAKAILTQPEEAPKDKGDGEEAIPDQDTFHEPRPCICCSKEVTLPCWFCRTCSAVTLICSSCEEMNMAPPKDHPHKLSDPLIRISTTDPDPLTGVDELSLEAKLDKKAAERTAELETRVKEQLTELETRVGDRLALLETRIQDKFSSLESLLRQIVTQASAQITPS</sequence>
<evidence type="ECO:0000313" key="2">
    <source>
        <dbReference type="Proteomes" id="UP000308600"/>
    </source>
</evidence>
<gene>
    <name evidence="1" type="ORF">BDN72DRAFT_802855</name>
</gene>
<keyword evidence="2" id="KW-1185">Reference proteome</keyword>
<dbReference type="EMBL" id="ML208500">
    <property type="protein sequence ID" value="TFK63874.1"/>
    <property type="molecule type" value="Genomic_DNA"/>
</dbReference>
<name>A0ACD3AEY5_9AGAR</name>
<accession>A0ACD3AEY5</accession>
<evidence type="ECO:0000313" key="1">
    <source>
        <dbReference type="EMBL" id="TFK63874.1"/>
    </source>
</evidence>
<protein>
    <submittedName>
        <fullName evidence="1">Uncharacterized protein</fullName>
    </submittedName>
</protein>